<dbReference type="InterPro" id="IPR005467">
    <property type="entry name" value="His_kinase_dom"/>
</dbReference>
<accession>A0A5M6Z8V6</accession>
<dbReference type="Gene3D" id="1.10.287.130">
    <property type="match status" value="1"/>
</dbReference>
<dbReference type="InterPro" id="IPR004358">
    <property type="entry name" value="Sig_transdc_His_kin-like_C"/>
</dbReference>
<reference evidence="9 10" key="1">
    <citation type="submission" date="2019-09" db="EMBL/GenBank/DDBJ databases">
        <authorList>
            <person name="Kevbrin V."/>
            <person name="Grouzdev D.S."/>
        </authorList>
    </citation>
    <scope>NUCLEOTIDE SEQUENCE [LARGE SCALE GENOMIC DNA]</scope>
    <source>
        <strain evidence="9 10">G-192</strain>
    </source>
</reference>
<dbReference type="Gene3D" id="3.40.50.2300">
    <property type="match status" value="1"/>
</dbReference>
<evidence type="ECO:0000259" key="7">
    <source>
        <dbReference type="PROSITE" id="PS50109"/>
    </source>
</evidence>
<protein>
    <recommendedName>
        <fullName evidence="2">histidine kinase</fullName>
        <ecNumber evidence="2">2.7.13.3</ecNumber>
    </recommendedName>
</protein>
<keyword evidence="3" id="KW-0597">Phosphoprotein</keyword>
<dbReference type="EC" id="2.7.13.3" evidence="2"/>
<proteinExistence type="predicted"/>
<comment type="caution">
    <text evidence="5">Lacks conserved residue(s) required for the propagation of feature annotation.</text>
</comment>
<keyword evidence="6" id="KW-1133">Transmembrane helix</keyword>
<gene>
    <name evidence="9" type="ORF">F1654_13610</name>
</gene>
<keyword evidence="6" id="KW-0812">Transmembrane</keyword>
<feature type="transmembrane region" description="Helical" evidence="6">
    <location>
        <begin position="53"/>
        <end position="77"/>
    </location>
</feature>
<keyword evidence="4" id="KW-0902">Two-component regulatory system</keyword>
<sequence length="642" mass="68564">MHRVLRPLWQIWRQKTAHRGGADRVDGMGEQAAGASVRQDDISQRVRDARLRLIARSGLTSGPVNVLNAAVMAVFLAGGVSPLVLAAWLAAVVVVSGLRLAVLMPARKPGQALSRRMMGAFLALSFVMGSLWGVTPWMVGEGASAFALTAAIVMIGGMTAGSALTSAAAPQAVLAYNAPAMLISASYMAYQGGLYGYLFAGLMVLFLVVTCKLARGFSATLTDAVRSNFELEEVRRQTEAQASAMMRLAEHNDLAARRAEDQARANAAVLANMSHELRTPLNGVLGMAHLLEEAGLEGEPARMAKRVRESGQSLACMLSDVVDVARIEAGRLELNLEDVTAAALAEKTRRMFEPQAALKGLRLDVELEGESSRALRADEGRVFQMTRIFVANAIRFTEEGSIKVTLRTQLDNAGAARLHVIVRDTGSGVPESARPRLFDSLTQDVVDPSIREHGTGLGLHLTKRLAGLMQGRVGYEPGPADEGSVFWFDITLPVSVKADRYADGETLSLTLRRLRMLVAESDPARRSVLLGYLKSFNCAVTCVGSSPELVSALGAAAYDAVVVGLAIEDCEPEEAADDVRSLPSTASMTPVVRLVHDLDEPVRQIANETQVRAPVSADHLKSALEQALAGDVAAAASLRRIA</sequence>
<dbReference type="Pfam" id="PF02518">
    <property type="entry name" value="HATPase_c"/>
    <property type="match status" value="1"/>
</dbReference>
<dbReference type="SMART" id="SM00387">
    <property type="entry name" value="HATPase_c"/>
    <property type="match status" value="1"/>
</dbReference>
<feature type="transmembrane region" description="Helical" evidence="6">
    <location>
        <begin position="196"/>
        <end position="214"/>
    </location>
</feature>
<evidence type="ECO:0000256" key="4">
    <source>
        <dbReference type="ARBA" id="ARBA00023012"/>
    </source>
</evidence>
<evidence type="ECO:0000256" key="5">
    <source>
        <dbReference type="PROSITE-ProRule" id="PRU00169"/>
    </source>
</evidence>
<organism evidence="9 10">
    <name type="scientific">Alkalicaulis satelles</name>
    <dbReference type="NCBI Taxonomy" id="2609175"/>
    <lineage>
        <taxon>Bacteria</taxon>
        <taxon>Pseudomonadati</taxon>
        <taxon>Pseudomonadota</taxon>
        <taxon>Alphaproteobacteria</taxon>
        <taxon>Maricaulales</taxon>
        <taxon>Maricaulaceae</taxon>
        <taxon>Alkalicaulis</taxon>
    </lineage>
</organism>
<dbReference type="Proteomes" id="UP000325122">
    <property type="component" value="Unassembled WGS sequence"/>
</dbReference>
<evidence type="ECO:0000259" key="8">
    <source>
        <dbReference type="PROSITE" id="PS50110"/>
    </source>
</evidence>
<keyword evidence="6" id="KW-0472">Membrane</keyword>
<dbReference type="PRINTS" id="PR00344">
    <property type="entry name" value="BCTRLSENSOR"/>
</dbReference>
<evidence type="ECO:0000256" key="1">
    <source>
        <dbReference type="ARBA" id="ARBA00000085"/>
    </source>
</evidence>
<evidence type="ECO:0000313" key="9">
    <source>
        <dbReference type="EMBL" id="KAA5801083.1"/>
    </source>
</evidence>
<feature type="transmembrane region" description="Helical" evidence="6">
    <location>
        <begin position="118"/>
        <end position="139"/>
    </location>
</feature>
<comment type="caution">
    <text evidence="9">The sequence shown here is derived from an EMBL/GenBank/DDBJ whole genome shotgun (WGS) entry which is preliminary data.</text>
</comment>
<feature type="transmembrane region" description="Helical" evidence="6">
    <location>
        <begin position="83"/>
        <end position="106"/>
    </location>
</feature>
<dbReference type="SUPFAM" id="SSF52172">
    <property type="entry name" value="CheY-like"/>
    <property type="match status" value="1"/>
</dbReference>
<dbReference type="Gene3D" id="3.30.565.10">
    <property type="entry name" value="Histidine kinase-like ATPase, C-terminal domain"/>
    <property type="match status" value="1"/>
</dbReference>
<feature type="transmembrane region" description="Helical" evidence="6">
    <location>
        <begin position="145"/>
        <end position="165"/>
    </location>
</feature>
<dbReference type="Pfam" id="PF00512">
    <property type="entry name" value="HisKA"/>
    <property type="match status" value="1"/>
</dbReference>
<dbReference type="PROSITE" id="PS50109">
    <property type="entry name" value="HIS_KIN"/>
    <property type="match status" value="1"/>
</dbReference>
<dbReference type="PANTHER" id="PTHR45339:SF1">
    <property type="entry name" value="HYBRID SIGNAL TRANSDUCTION HISTIDINE KINASE J"/>
    <property type="match status" value="1"/>
</dbReference>
<dbReference type="InterPro" id="IPR001789">
    <property type="entry name" value="Sig_transdc_resp-reg_receiver"/>
</dbReference>
<dbReference type="SMART" id="SM00388">
    <property type="entry name" value="HisKA"/>
    <property type="match status" value="1"/>
</dbReference>
<evidence type="ECO:0000313" key="10">
    <source>
        <dbReference type="Proteomes" id="UP000325122"/>
    </source>
</evidence>
<evidence type="ECO:0000256" key="6">
    <source>
        <dbReference type="SAM" id="Phobius"/>
    </source>
</evidence>
<dbReference type="SUPFAM" id="SSF47384">
    <property type="entry name" value="Homodimeric domain of signal transducing histidine kinase"/>
    <property type="match status" value="1"/>
</dbReference>
<dbReference type="InterPro" id="IPR011006">
    <property type="entry name" value="CheY-like_superfamily"/>
</dbReference>
<feature type="domain" description="Response regulatory" evidence="8">
    <location>
        <begin position="515"/>
        <end position="628"/>
    </location>
</feature>
<keyword evidence="10" id="KW-1185">Reference proteome</keyword>
<dbReference type="InterPro" id="IPR036890">
    <property type="entry name" value="HATPase_C_sf"/>
</dbReference>
<dbReference type="PANTHER" id="PTHR45339">
    <property type="entry name" value="HYBRID SIGNAL TRANSDUCTION HISTIDINE KINASE J"/>
    <property type="match status" value="1"/>
</dbReference>
<dbReference type="PROSITE" id="PS50110">
    <property type="entry name" value="RESPONSE_REGULATORY"/>
    <property type="match status" value="1"/>
</dbReference>
<dbReference type="EMBL" id="VWOJ01000005">
    <property type="protein sequence ID" value="KAA5801083.1"/>
    <property type="molecule type" value="Genomic_DNA"/>
</dbReference>
<dbReference type="SUPFAM" id="SSF55874">
    <property type="entry name" value="ATPase domain of HSP90 chaperone/DNA topoisomerase II/histidine kinase"/>
    <property type="match status" value="1"/>
</dbReference>
<feature type="domain" description="Histidine kinase" evidence="7">
    <location>
        <begin position="272"/>
        <end position="496"/>
    </location>
</feature>
<comment type="catalytic activity">
    <reaction evidence="1">
        <text>ATP + protein L-histidine = ADP + protein N-phospho-L-histidine.</text>
        <dbReference type="EC" id="2.7.13.3"/>
    </reaction>
</comment>
<dbReference type="InterPro" id="IPR003661">
    <property type="entry name" value="HisK_dim/P_dom"/>
</dbReference>
<evidence type="ECO:0000256" key="3">
    <source>
        <dbReference type="ARBA" id="ARBA00022553"/>
    </source>
</evidence>
<name>A0A5M6Z8V6_9PROT</name>
<dbReference type="AlphaFoldDB" id="A0A5M6Z8V6"/>
<dbReference type="InterPro" id="IPR003594">
    <property type="entry name" value="HATPase_dom"/>
</dbReference>
<dbReference type="GO" id="GO:0000155">
    <property type="term" value="F:phosphorelay sensor kinase activity"/>
    <property type="evidence" value="ECO:0007669"/>
    <property type="project" value="InterPro"/>
</dbReference>
<dbReference type="InterPro" id="IPR036097">
    <property type="entry name" value="HisK_dim/P_sf"/>
</dbReference>
<dbReference type="CDD" id="cd00082">
    <property type="entry name" value="HisKA"/>
    <property type="match status" value="1"/>
</dbReference>
<evidence type="ECO:0000256" key="2">
    <source>
        <dbReference type="ARBA" id="ARBA00012438"/>
    </source>
</evidence>